<keyword evidence="5" id="KW-0560">Oxidoreductase</keyword>
<dbReference type="EC" id="1.5.98.1" evidence="2"/>
<dbReference type="InterPro" id="IPR002844">
    <property type="entry name" value="MTD"/>
</dbReference>
<comment type="caution">
    <text evidence="5">The sequence shown here is derived from an EMBL/GenBank/DDBJ whole genome shotgun (WGS) entry which is preliminary data.</text>
</comment>
<sequence length="276" mass="30027">MVRITFLKIGYIGATNLIDALLDERASRKGISVRVISSGCKMDEEEAVEVAKLAASLPSDLYVVVSPSAGLPGPTAARGVLRETGKPIIVVSDEPTRKISKDLEEGGFGYIVIYADPMIGAKQDFLDPVEMVLFNSDVLRVLAVTGVIRLIHSEIDRVIAQLEEGGEVQLPRVVVDKEAALEHSGLENPYAHAKAMASFEAARRVANLSTEGTYRVEERERFLPILAAAHELMRQAALMADEAREVEKANDSVTRVVHLRSGALRKKTELLGKLEG</sequence>
<comment type="similarity">
    <text evidence="1">Belongs to the MTD family.</text>
</comment>
<dbReference type="GO" id="GO:0015948">
    <property type="term" value="P:methanogenesis"/>
    <property type="evidence" value="ECO:0007669"/>
    <property type="project" value="InterPro"/>
</dbReference>
<dbReference type="EMBL" id="LFWZ01000009">
    <property type="protein sequence ID" value="KON31235.1"/>
    <property type="molecule type" value="Genomic_DNA"/>
</dbReference>
<dbReference type="SUPFAM" id="SSF102324">
    <property type="entry name" value="F420-dependent methylenetetrahydromethanopterin dehydrogenase (MTD)"/>
    <property type="match status" value="1"/>
</dbReference>
<evidence type="ECO:0000256" key="3">
    <source>
        <dbReference type="ARBA" id="ARBA00014062"/>
    </source>
</evidence>
<evidence type="ECO:0000256" key="1">
    <source>
        <dbReference type="ARBA" id="ARBA00007842"/>
    </source>
</evidence>
<dbReference type="GO" id="GO:0030268">
    <property type="term" value="F:methylenetetrahydromethanopterin dehydrogenase activity"/>
    <property type="evidence" value="ECO:0007669"/>
    <property type="project" value="UniProtKB-EC"/>
</dbReference>
<reference evidence="5 6" key="1">
    <citation type="submission" date="2015-06" db="EMBL/GenBank/DDBJ databases">
        <title>New insights into the roles of widespread benthic archaea in carbon and nitrogen cycling.</title>
        <authorList>
            <person name="Lazar C.S."/>
            <person name="Baker B.J."/>
            <person name="Seitz K.W."/>
            <person name="Hyde A.S."/>
            <person name="Dick G.J."/>
            <person name="Hinrichs K.-U."/>
            <person name="Teske A.P."/>
        </authorList>
    </citation>
    <scope>NUCLEOTIDE SEQUENCE [LARGE SCALE GENOMIC DNA]</scope>
    <source>
        <strain evidence="5">DG-45</strain>
    </source>
</reference>
<protein>
    <recommendedName>
        <fullName evidence="3">F420-dependent methylenetetrahydromethanopterin dehydrogenase</fullName>
        <ecNumber evidence="2">1.5.98.1</ecNumber>
    </recommendedName>
    <alternativeName>
        <fullName evidence="4">Coenzyme F420-dependent N5,N10-methylenetetrahydromethanopterin dehydrogenase</fullName>
    </alternativeName>
</protein>
<evidence type="ECO:0000313" key="6">
    <source>
        <dbReference type="Proteomes" id="UP000037210"/>
    </source>
</evidence>
<proteinExistence type="inferred from homology"/>
<dbReference type="GO" id="GO:0008901">
    <property type="term" value="F:ferredoxin hydrogenase activity"/>
    <property type="evidence" value="ECO:0007669"/>
    <property type="project" value="InterPro"/>
</dbReference>
<dbReference type="Proteomes" id="UP000037210">
    <property type="component" value="Unassembled WGS sequence"/>
</dbReference>
<dbReference type="NCBIfam" id="NF002162">
    <property type="entry name" value="PRK00994.1"/>
    <property type="match status" value="1"/>
</dbReference>
<organism evidence="5 6">
    <name type="scientific">miscellaneous Crenarchaeota group-15 archaeon DG-45</name>
    <dbReference type="NCBI Taxonomy" id="1685127"/>
    <lineage>
        <taxon>Archaea</taxon>
        <taxon>Candidatus Bathyarchaeota</taxon>
        <taxon>MCG-15</taxon>
    </lineage>
</organism>
<dbReference type="Gene3D" id="3.40.50.10830">
    <property type="entry name" value="F420-dependent methylenetetrahydromethanopterin dehydrogenase (MTD)"/>
    <property type="match status" value="1"/>
</dbReference>
<evidence type="ECO:0000313" key="5">
    <source>
        <dbReference type="EMBL" id="KON31235.1"/>
    </source>
</evidence>
<dbReference type="InterPro" id="IPR036080">
    <property type="entry name" value="MTD_sf"/>
</dbReference>
<dbReference type="AlphaFoldDB" id="A0A0M0BS79"/>
<name>A0A0M0BS79_9ARCH</name>
<accession>A0A0M0BS79</accession>
<evidence type="ECO:0000256" key="4">
    <source>
        <dbReference type="ARBA" id="ARBA00031410"/>
    </source>
</evidence>
<gene>
    <name evidence="5" type="ORF">AC482_01400</name>
</gene>
<dbReference type="Gene3D" id="6.10.140.120">
    <property type="match status" value="1"/>
</dbReference>
<evidence type="ECO:0000256" key="2">
    <source>
        <dbReference type="ARBA" id="ARBA00012904"/>
    </source>
</evidence>
<dbReference type="Pfam" id="PF01993">
    <property type="entry name" value="MTD"/>
    <property type="match status" value="1"/>
</dbReference>